<proteinExistence type="inferred from homology"/>
<dbReference type="Gene3D" id="3.30.730.10">
    <property type="entry name" value="AP2/ERF domain"/>
    <property type="match status" value="1"/>
</dbReference>
<dbReference type="CDD" id="cd00018">
    <property type="entry name" value="AP2"/>
    <property type="match status" value="1"/>
</dbReference>
<protein>
    <recommendedName>
        <fullName evidence="11">AP2/ERF domain-containing protein</fullName>
    </recommendedName>
</protein>
<accession>A0AAV3RI49</accession>
<evidence type="ECO:0000256" key="7">
    <source>
        <dbReference type="ARBA" id="ARBA00023163"/>
    </source>
</evidence>
<dbReference type="Proteomes" id="UP001454036">
    <property type="component" value="Unassembled WGS sequence"/>
</dbReference>
<dbReference type="EMBL" id="BAABME010026852">
    <property type="protein sequence ID" value="GAA0174648.1"/>
    <property type="molecule type" value="Genomic_DNA"/>
</dbReference>
<dbReference type="PROSITE" id="PS51032">
    <property type="entry name" value="AP2_ERF"/>
    <property type="match status" value="1"/>
</dbReference>
<evidence type="ECO:0000256" key="6">
    <source>
        <dbReference type="ARBA" id="ARBA00023159"/>
    </source>
</evidence>
<dbReference type="PANTHER" id="PTHR31241:SF62">
    <property type="entry name" value="DEHYDRATION-RESPONSIVE ELEMENT-BINDING PROTEIN 2D"/>
    <property type="match status" value="1"/>
</dbReference>
<gene>
    <name evidence="12" type="ORF">LIER_41762</name>
</gene>
<feature type="region of interest" description="Disordered" evidence="10">
    <location>
        <begin position="50"/>
        <end position="72"/>
    </location>
</feature>
<keyword evidence="4" id="KW-0346">Stress response</keyword>
<comment type="similarity">
    <text evidence="9">Belongs to the AP2/ERF transcription factor family. ERF subfamily.</text>
</comment>
<dbReference type="PRINTS" id="PR00367">
    <property type="entry name" value="ETHRSPELEMNT"/>
</dbReference>
<evidence type="ECO:0000256" key="1">
    <source>
        <dbReference type="ARBA" id="ARBA00004123"/>
    </source>
</evidence>
<dbReference type="GO" id="GO:0045893">
    <property type="term" value="P:positive regulation of DNA-templated transcription"/>
    <property type="evidence" value="ECO:0007669"/>
    <property type="project" value="TreeGrafter"/>
</dbReference>
<dbReference type="SMART" id="SM00380">
    <property type="entry name" value="AP2"/>
    <property type="match status" value="1"/>
</dbReference>
<keyword evidence="3" id="KW-0805">Transcription regulation</keyword>
<dbReference type="SUPFAM" id="SSF54171">
    <property type="entry name" value="DNA-binding domain"/>
    <property type="match status" value="1"/>
</dbReference>
<evidence type="ECO:0000256" key="2">
    <source>
        <dbReference type="ARBA" id="ARBA00022821"/>
    </source>
</evidence>
<dbReference type="Pfam" id="PF00847">
    <property type="entry name" value="AP2"/>
    <property type="match status" value="1"/>
</dbReference>
<sequence>MALLDQGFSPAHLPLDNSVKLKSRRRKDGNMSVAETLAKWKQYNQKLETEKKLSHKAPAKGSKKGCMKGKGGPENARCNYRGVRQRTWGKWVAEIREPHRGSRLWLGTFPTAIEAALAYDEAAKAMYGPSARLNLPNYNVSNVCSVDSAPFPTTSGSDSNTTSNISEFSPLGVHLKSEASLPKAEDGKNESHSYDCRASAGLIYDSCTPMSTVKEVVKEEPVESLADDEAIVSNIKKERLSSQNICPIEEDQLESSMDEMFDIEELLGMLDSETFSPSVEGYNNVQGQAAHDGAYSAESSYQLQQTNFKLPQTGQAPVYDADLDFLKPGRQEDSLFSLEDLGFLDMELNFGL</sequence>
<dbReference type="FunFam" id="3.30.730.10:FF:000001">
    <property type="entry name" value="Ethylene-responsive transcription factor 2"/>
    <property type="match status" value="1"/>
</dbReference>
<dbReference type="InterPro" id="IPR016177">
    <property type="entry name" value="DNA-bd_dom_sf"/>
</dbReference>
<keyword evidence="7" id="KW-0804">Transcription</keyword>
<evidence type="ECO:0000256" key="4">
    <source>
        <dbReference type="ARBA" id="ARBA00023016"/>
    </source>
</evidence>
<dbReference type="AlphaFoldDB" id="A0AAV3RI49"/>
<keyword evidence="6" id="KW-0010">Activator</keyword>
<evidence type="ECO:0000256" key="8">
    <source>
        <dbReference type="ARBA" id="ARBA00023242"/>
    </source>
</evidence>
<feature type="compositionally biased region" description="Basic residues" evidence="10">
    <location>
        <begin position="53"/>
        <end position="67"/>
    </location>
</feature>
<reference evidence="12 13" key="1">
    <citation type="submission" date="2024-01" db="EMBL/GenBank/DDBJ databases">
        <title>The complete chloroplast genome sequence of Lithospermum erythrorhizon: insights into the phylogenetic relationship among Boraginaceae species and the maternal lineages of purple gromwells.</title>
        <authorList>
            <person name="Okada T."/>
            <person name="Watanabe K."/>
        </authorList>
    </citation>
    <scope>NUCLEOTIDE SEQUENCE [LARGE SCALE GENOMIC DNA]</scope>
</reference>
<comment type="subcellular location">
    <subcellularLocation>
        <location evidence="1">Nucleus</location>
    </subcellularLocation>
</comment>
<dbReference type="GO" id="GO:0005634">
    <property type="term" value="C:nucleus"/>
    <property type="evidence" value="ECO:0007669"/>
    <property type="project" value="UniProtKB-SubCell"/>
</dbReference>
<evidence type="ECO:0000313" key="13">
    <source>
        <dbReference type="Proteomes" id="UP001454036"/>
    </source>
</evidence>
<evidence type="ECO:0000256" key="9">
    <source>
        <dbReference type="ARBA" id="ARBA00024343"/>
    </source>
</evidence>
<feature type="domain" description="AP2/ERF" evidence="11">
    <location>
        <begin position="79"/>
        <end position="136"/>
    </location>
</feature>
<comment type="caution">
    <text evidence="12">The sequence shown here is derived from an EMBL/GenBank/DDBJ whole genome shotgun (WGS) entry which is preliminary data.</text>
</comment>
<dbReference type="InterPro" id="IPR036955">
    <property type="entry name" value="AP2/ERF_dom_sf"/>
</dbReference>
<dbReference type="PANTHER" id="PTHR31241">
    <property type="entry name" value="DEHYDRATION-RESPONSIVE ELEMENT-BINDING PROTEIN 2C"/>
    <property type="match status" value="1"/>
</dbReference>
<keyword evidence="8" id="KW-0539">Nucleus</keyword>
<dbReference type="GO" id="GO:0006952">
    <property type="term" value="P:defense response"/>
    <property type="evidence" value="ECO:0007669"/>
    <property type="project" value="UniProtKB-KW"/>
</dbReference>
<organism evidence="12 13">
    <name type="scientific">Lithospermum erythrorhizon</name>
    <name type="common">Purple gromwell</name>
    <name type="synonym">Lithospermum officinale var. erythrorhizon</name>
    <dbReference type="NCBI Taxonomy" id="34254"/>
    <lineage>
        <taxon>Eukaryota</taxon>
        <taxon>Viridiplantae</taxon>
        <taxon>Streptophyta</taxon>
        <taxon>Embryophyta</taxon>
        <taxon>Tracheophyta</taxon>
        <taxon>Spermatophyta</taxon>
        <taxon>Magnoliopsida</taxon>
        <taxon>eudicotyledons</taxon>
        <taxon>Gunneridae</taxon>
        <taxon>Pentapetalae</taxon>
        <taxon>asterids</taxon>
        <taxon>lamiids</taxon>
        <taxon>Boraginales</taxon>
        <taxon>Boraginaceae</taxon>
        <taxon>Boraginoideae</taxon>
        <taxon>Lithospermeae</taxon>
        <taxon>Lithospermum</taxon>
    </lineage>
</organism>
<keyword evidence="13" id="KW-1185">Reference proteome</keyword>
<evidence type="ECO:0000313" key="12">
    <source>
        <dbReference type="EMBL" id="GAA0174648.1"/>
    </source>
</evidence>
<evidence type="ECO:0000259" key="11">
    <source>
        <dbReference type="PROSITE" id="PS51032"/>
    </source>
</evidence>
<keyword evidence="2" id="KW-0611">Plant defense</keyword>
<dbReference type="GO" id="GO:0003700">
    <property type="term" value="F:DNA-binding transcription factor activity"/>
    <property type="evidence" value="ECO:0007669"/>
    <property type="project" value="InterPro"/>
</dbReference>
<dbReference type="InterPro" id="IPR001471">
    <property type="entry name" value="AP2/ERF_dom"/>
</dbReference>
<evidence type="ECO:0000256" key="3">
    <source>
        <dbReference type="ARBA" id="ARBA00023015"/>
    </source>
</evidence>
<evidence type="ECO:0000256" key="10">
    <source>
        <dbReference type="SAM" id="MobiDB-lite"/>
    </source>
</evidence>
<keyword evidence="5" id="KW-0238">DNA-binding</keyword>
<dbReference type="GO" id="GO:0000976">
    <property type="term" value="F:transcription cis-regulatory region binding"/>
    <property type="evidence" value="ECO:0007669"/>
    <property type="project" value="TreeGrafter"/>
</dbReference>
<evidence type="ECO:0000256" key="5">
    <source>
        <dbReference type="ARBA" id="ARBA00023125"/>
    </source>
</evidence>
<name>A0AAV3RI49_LITER</name>